<proteinExistence type="predicted"/>
<reference evidence="1 2" key="1">
    <citation type="journal article" date="2011" name="PLoS Genet.">
        <title>Genome sequencing and comparative transcriptomics of the model entomopathogenic fungi Metarhizium anisopliae and M. acridum.</title>
        <authorList>
            <person name="Gao Q."/>
            <person name="Jin K."/>
            <person name="Ying S.H."/>
            <person name="Zhang Y."/>
            <person name="Xiao G."/>
            <person name="Shang Y."/>
            <person name="Duan Z."/>
            <person name="Hu X."/>
            <person name="Xie X.Q."/>
            <person name="Zhou G."/>
            <person name="Peng G."/>
            <person name="Luo Z."/>
            <person name="Huang W."/>
            <person name="Wang B."/>
            <person name="Fang W."/>
            <person name="Wang S."/>
            <person name="Zhong Y."/>
            <person name="Ma L.J."/>
            <person name="St Leger R.J."/>
            <person name="Zhao G.P."/>
            <person name="Pei Y."/>
            <person name="Feng M.G."/>
            <person name="Xia Y."/>
            <person name="Wang C."/>
        </authorList>
    </citation>
    <scope>NUCLEOTIDE SEQUENCE [LARGE SCALE GENOMIC DNA]</scope>
    <source>
        <strain evidence="1 2">CQMa 102</strain>
    </source>
</reference>
<accession>E9E776</accession>
<dbReference type="RefSeq" id="XP_007812064.1">
    <property type="nucleotide sequence ID" value="XM_007813873.1"/>
</dbReference>
<evidence type="ECO:0000313" key="2">
    <source>
        <dbReference type="Proteomes" id="UP000002499"/>
    </source>
</evidence>
<dbReference type="AlphaFoldDB" id="E9E776"/>
<dbReference type="GeneID" id="19250035"/>
<dbReference type="HOGENOM" id="CLU_1917533_0_0_1"/>
<gene>
    <name evidence="1" type="ORF">MAC_05724</name>
</gene>
<dbReference type="InParanoid" id="E9E776"/>
<organism evidence="2">
    <name type="scientific">Metarhizium acridum (strain CQMa 102)</name>
    <dbReference type="NCBI Taxonomy" id="655827"/>
    <lineage>
        <taxon>Eukaryota</taxon>
        <taxon>Fungi</taxon>
        <taxon>Dikarya</taxon>
        <taxon>Ascomycota</taxon>
        <taxon>Pezizomycotina</taxon>
        <taxon>Sordariomycetes</taxon>
        <taxon>Hypocreomycetidae</taxon>
        <taxon>Hypocreales</taxon>
        <taxon>Clavicipitaceae</taxon>
        <taxon>Metarhizium</taxon>
    </lineage>
</organism>
<dbReference type="Proteomes" id="UP000002499">
    <property type="component" value="Unassembled WGS sequence"/>
</dbReference>
<name>E9E776_METAQ</name>
<dbReference type="KEGG" id="maw:19250035"/>
<sequence>MAERRCIGGLQRLILKNVESSTEREFGSQVASAKEDVGRMSAHLKKCEPEIERLQSELATLGLAKLEVSETSREVMTEMDEQIMRLKPLLKTGEQKGIELKEDLEASQTRERNLIREMGEINETVIKASEEL</sequence>
<dbReference type="OrthoDB" id="4940898at2759"/>
<protein>
    <submittedName>
        <fullName evidence="1">Uncharacterized protein</fullName>
    </submittedName>
</protein>
<evidence type="ECO:0000313" key="1">
    <source>
        <dbReference type="EMBL" id="EFY88251.1"/>
    </source>
</evidence>
<dbReference type="EMBL" id="GL698514">
    <property type="protein sequence ID" value="EFY88251.1"/>
    <property type="molecule type" value="Genomic_DNA"/>
</dbReference>
<keyword evidence="2" id="KW-1185">Reference proteome</keyword>